<dbReference type="InterPro" id="IPR029016">
    <property type="entry name" value="GAF-like_dom_sf"/>
</dbReference>
<feature type="region of interest" description="Disordered" evidence="1">
    <location>
        <begin position="230"/>
        <end position="255"/>
    </location>
</feature>
<dbReference type="Gene3D" id="3.30.450.40">
    <property type="match status" value="1"/>
</dbReference>
<reference evidence="3 4" key="1">
    <citation type="submission" date="2020-08" db="EMBL/GenBank/DDBJ databases">
        <title>A Genomic Blueprint of the Chicken Gut Microbiome.</title>
        <authorList>
            <person name="Gilroy R."/>
            <person name="Ravi A."/>
            <person name="Getino M."/>
            <person name="Pursley I."/>
            <person name="Horton D.L."/>
            <person name="Alikhan N.-F."/>
            <person name="Baker D."/>
            <person name="Gharbi K."/>
            <person name="Hall N."/>
            <person name="Watson M."/>
            <person name="Adriaenssens E.M."/>
            <person name="Foster-Nyarko E."/>
            <person name="Jarju S."/>
            <person name="Secka A."/>
            <person name="Antonio M."/>
            <person name="Oren A."/>
            <person name="Chaudhuri R."/>
            <person name="La Ragione R.M."/>
            <person name="Hildebrand F."/>
            <person name="Pallen M.J."/>
        </authorList>
    </citation>
    <scope>NUCLEOTIDE SEQUENCE [LARGE SCALE GENOMIC DNA]</scope>
    <source>
        <strain evidence="3 4">Re1</strain>
    </source>
</reference>
<protein>
    <submittedName>
        <fullName evidence="3">GAF domain-containing protein</fullName>
    </submittedName>
</protein>
<dbReference type="InterPro" id="IPR016032">
    <property type="entry name" value="Sig_transdc_resp-reg_C-effctor"/>
</dbReference>
<evidence type="ECO:0000313" key="4">
    <source>
        <dbReference type="Proteomes" id="UP000611521"/>
    </source>
</evidence>
<name>A0ABR8W455_9MICO</name>
<feature type="domain" description="GAF" evidence="2">
    <location>
        <begin position="123"/>
        <end position="217"/>
    </location>
</feature>
<organism evidence="3 4">
    <name type="scientific">Microbacterium commune</name>
    <dbReference type="NCBI Taxonomy" id="2762219"/>
    <lineage>
        <taxon>Bacteria</taxon>
        <taxon>Bacillati</taxon>
        <taxon>Actinomycetota</taxon>
        <taxon>Actinomycetes</taxon>
        <taxon>Micrococcales</taxon>
        <taxon>Microbacteriaceae</taxon>
        <taxon>Microbacterium</taxon>
    </lineage>
</organism>
<accession>A0ABR8W455</accession>
<feature type="compositionally biased region" description="Low complexity" evidence="1">
    <location>
        <begin position="230"/>
        <end position="247"/>
    </location>
</feature>
<evidence type="ECO:0000313" key="3">
    <source>
        <dbReference type="EMBL" id="MBD8011804.1"/>
    </source>
</evidence>
<dbReference type="EMBL" id="JACSPX010000001">
    <property type="protein sequence ID" value="MBD8011804.1"/>
    <property type="molecule type" value="Genomic_DNA"/>
</dbReference>
<evidence type="ECO:0000256" key="1">
    <source>
        <dbReference type="SAM" id="MobiDB-lite"/>
    </source>
</evidence>
<dbReference type="RefSeq" id="WP_191712416.1">
    <property type="nucleotide sequence ID" value="NZ_JACSPX010000001.1"/>
</dbReference>
<dbReference type="Proteomes" id="UP000611521">
    <property type="component" value="Unassembled WGS sequence"/>
</dbReference>
<gene>
    <name evidence="3" type="ORF">H9633_05780</name>
</gene>
<keyword evidence="4" id="KW-1185">Reference proteome</keyword>
<evidence type="ECO:0000259" key="2">
    <source>
        <dbReference type="Pfam" id="PF01590"/>
    </source>
</evidence>
<comment type="caution">
    <text evidence="3">The sequence shown here is derived from an EMBL/GenBank/DDBJ whole genome shotgun (WGS) entry which is preliminary data.</text>
</comment>
<dbReference type="InterPro" id="IPR003018">
    <property type="entry name" value="GAF"/>
</dbReference>
<sequence>MPSPWSSSRDAFPEVSRLLIERAHEELVAGNLDDTRLQQVRPLVRASWERAWQSRVGAEGRPPLELGQETLEAYRSGHPLASVMDLIRSLLLPGSAEDSGVVVAVGDHAGRLLWVEGDLRQRLLSGEMGFVEGANWSEQMVGTSAPGTALALGESVQIHHAEHYNRLVQPWSCTAAPVFDPETRRVLGVIDVTGGAEAVTPQARMLVDATARAVESELLVARLRARSESARSGAGRSGAGRSAARSSGRVRRSTGRARLQVLARDRARLELMADDGETVVELSARHAEILLMLAVHRHGLSAERLTELVYGDSATADTLRPEMVRLRKILERVSPDLVPQSRPYRLTAPLETDAQNVLSLLDRGAHRVALSAYTGAVLPESTAPGVEEFRDTVRAALHEAMVTEASLDVLLAYGEIPEGQNDAEALRLCLEMLPARSPRRAGLVARIERLDAG</sequence>
<dbReference type="SUPFAM" id="SSF46894">
    <property type="entry name" value="C-terminal effector domain of the bipartite response regulators"/>
    <property type="match status" value="1"/>
</dbReference>
<proteinExistence type="predicted"/>
<dbReference type="Pfam" id="PF01590">
    <property type="entry name" value="GAF"/>
    <property type="match status" value="1"/>
</dbReference>